<dbReference type="OrthoDB" id="5967862at2759"/>
<accession>A0A1S3HRX1</accession>
<feature type="transmembrane region" description="Helical" evidence="2">
    <location>
        <begin position="104"/>
        <end position="126"/>
    </location>
</feature>
<organism evidence="3 4">
    <name type="scientific">Lingula anatina</name>
    <name type="common">Brachiopod</name>
    <name type="synonym">Lingula unguis</name>
    <dbReference type="NCBI Taxonomy" id="7574"/>
    <lineage>
        <taxon>Eukaryota</taxon>
        <taxon>Metazoa</taxon>
        <taxon>Spiralia</taxon>
        <taxon>Lophotrochozoa</taxon>
        <taxon>Brachiopoda</taxon>
        <taxon>Linguliformea</taxon>
        <taxon>Lingulata</taxon>
        <taxon>Lingulida</taxon>
        <taxon>Linguloidea</taxon>
        <taxon>Lingulidae</taxon>
        <taxon>Lingula</taxon>
    </lineage>
</organism>
<feature type="transmembrane region" description="Helical" evidence="2">
    <location>
        <begin position="180"/>
        <end position="197"/>
    </location>
</feature>
<sequence length="307" mass="35063">MESRTDRGMSPLGQPQPSDEYVTLDGKEGKGIKDMPLQVQSDLSTRQLETLLQNLDRTSAHVRAFLAPTDGHMRQEEPRRRRRRKICPAWWPCKCKLPKTLYKYMLVFTFILQLFNIVALTVLDAIPKSDQSRIETIVVSAIIMITLHLVNLVIVIMSTIKLSRQVYWHNVSKTFFLQNYLATVLLFSGIYSMTYRIDNNGWASVSLNLNDEPKMGFLLYFEMMTLSISTATLCGASTITPKHWYNSLILCVQMLLSYMYFASLMSMGSESGDQAPPAPPSREEEDEESGRRLTHRAENGGSEYQRI</sequence>
<reference evidence="4" key="1">
    <citation type="submission" date="2025-08" db="UniProtKB">
        <authorList>
            <consortium name="RefSeq"/>
        </authorList>
    </citation>
    <scope>IDENTIFICATION</scope>
    <source>
        <tissue evidence="4">Gonads</tissue>
    </source>
</reference>
<dbReference type="OMA" id="MLMSYVY"/>
<dbReference type="InParanoid" id="A0A1S3HRX1"/>
<dbReference type="AlphaFoldDB" id="A0A1S3HRX1"/>
<protein>
    <submittedName>
        <fullName evidence="4">Uncharacterized protein LOC106157612 isoform X1</fullName>
    </submittedName>
</protein>
<evidence type="ECO:0000313" key="4">
    <source>
        <dbReference type="RefSeq" id="XP_013388783.1"/>
    </source>
</evidence>
<feature type="transmembrane region" description="Helical" evidence="2">
    <location>
        <begin position="243"/>
        <end position="261"/>
    </location>
</feature>
<keyword evidence="2" id="KW-0472">Membrane</keyword>
<name>A0A1S3HRX1_LINAN</name>
<keyword evidence="2" id="KW-0812">Transmembrane</keyword>
<evidence type="ECO:0000256" key="1">
    <source>
        <dbReference type="SAM" id="MobiDB-lite"/>
    </source>
</evidence>
<keyword evidence="3" id="KW-1185">Reference proteome</keyword>
<feature type="transmembrane region" description="Helical" evidence="2">
    <location>
        <begin position="138"/>
        <end position="160"/>
    </location>
</feature>
<keyword evidence="2" id="KW-1133">Transmembrane helix</keyword>
<dbReference type="RefSeq" id="XP_013388783.1">
    <property type="nucleotide sequence ID" value="XM_013533329.1"/>
</dbReference>
<feature type="transmembrane region" description="Helical" evidence="2">
    <location>
        <begin position="217"/>
        <end position="236"/>
    </location>
</feature>
<evidence type="ECO:0000256" key="2">
    <source>
        <dbReference type="SAM" id="Phobius"/>
    </source>
</evidence>
<gene>
    <name evidence="4" type="primary">LOC106157612</name>
</gene>
<feature type="compositionally biased region" description="Basic and acidic residues" evidence="1">
    <location>
        <begin position="289"/>
        <end position="298"/>
    </location>
</feature>
<proteinExistence type="predicted"/>
<feature type="region of interest" description="Disordered" evidence="1">
    <location>
        <begin position="1"/>
        <end position="29"/>
    </location>
</feature>
<evidence type="ECO:0000313" key="3">
    <source>
        <dbReference type="Proteomes" id="UP000085678"/>
    </source>
</evidence>
<dbReference type="GeneID" id="106157612"/>
<dbReference type="Proteomes" id="UP000085678">
    <property type="component" value="Unplaced"/>
</dbReference>
<dbReference type="KEGG" id="lak:106157612"/>
<feature type="region of interest" description="Disordered" evidence="1">
    <location>
        <begin position="269"/>
        <end position="307"/>
    </location>
</feature>